<feature type="region of interest" description="Disordered" evidence="1">
    <location>
        <begin position="1"/>
        <end position="29"/>
    </location>
</feature>
<evidence type="ECO:0000256" key="1">
    <source>
        <dbReference type="SAM" id="MobiDB-lite"/>
    </source>
</evidence>
<protein>
    <recommendedName>
        <fullName evidence="4">Fascin domain-containing protein</fullName>
    </recommendedName>
</protein>
<dbReference type="PANTHER" id="PTHR39697:SF1">
    <property type="entry name" value="RICIN B LECTIN DOMAIN-CONTAINING PROTEIN"/>
    <property type="match status" value="1"/>
</dbReference>
<reference evidence="2 3" key="1">
    <citation type="journal article" date="2016" name="Genome Announc.">
        <title>Draft Whole-Genome Sequence of Trichoderma gamsii T6085, a Promising Biocontrol Agent of Fusarium Head Blight on Wheat.</title>
        <authorList>
            <person name="Baroncelli R."/>
            <person name="Zapparata A."/>
            <person name="Piaggeschi G."/>
            <person name="Sarrocco S."/>
            <person name="Vannacci G."/>
        </authorList>
    </citation>
    <scope>NUCLEOTIDE SEQUENCE [LARGE SCALE GENOMIC DNA]</scope>
    <source>
        <strain evidence="2 3">T6085</strain>
    </source>
</reference>
<dbReference type="AlphaFoldDB" id="A0A2P5A2Y0"/>
<comment type="caution">
    <text evidence="2">The sequence shown here is derived from an EMBL/GenBank/DDBJ whole genome shotgun (WGS) entry which is preliminary data.</text>
</comment>
<feature type="compositionally biased region" description="Low complexity" evidence="1">
    <location>
        <begin position="9"/>
        <end position="23"/>
    </location>
</feature>
<evidence type="ECO:0000313" key="3">
    <source>
        <dbReference type="Proteomes" id="UP000054821"/>
    </source>
</evidence>
<dbReference type="Proteomes" id="UP000054821">
    <property type="component" value="Unassembled WGS sequence"/>
</dbReference>
<name>A0A2P5A2Y0_9HYPO</name>
<sequence>MSKIRYPEDTSSSPSMDTPSETTIQDTWDGRNYSVPWPGGVYRIFEKGTDNVIALKSRSLCLRDVAESHNGYDLWLCVEAHGYFGFFNPKSGTYLGHNGKRDEIYASAVKFKAWECFTPRSHPDGGYQLLTPYYESTLKVVSVADDGRSLVRRPHGTTLWEFEKVSNH</sequence>
<dbReference type="EMBL" id="JPDN02000001">
    <property type="protein sequence ID" value="PON30885.1"/>
    <property type="molecule type" value="Genomic_DNA"/>
</dbReference>
<dbReference type="RefSeq" id="XP_018663618.2">
    <property type="nucleotide sequence ID" value="XM_018803212.2"/>
</dbReference>
<evidence type="ECO:0000313" key="2">
    <source>
        <dbReference type="EMBL" id="PON30885.1"/>
    </source>
</evidence>
<proteinExistence type="predicted"/>
<dbReference type="PANTHER" id="PTHR39697">
    <property type="entry name" value="RICIN B LECTIN DOMAIN-CONTAINING PROTEIN-RELATED"/>
    <property type="match status" value="1"/>
</dbReference>
<keyword evidence="3" id="KW-1185">Reference proteome</keyword>
<gene>
    <name evidence="2" type="ORF">TGAM01_v200305</name>
</gene>
<accession>A0A2P5A2Y0</accession>
<evidence type="ECO:0008006" key="4">
    <source>
        <dbReference type="Google" id="ProtNLM"/>
    </source>
</evidence>
<organism evidence="2 3">
    <name type="scientific">Trichoderma gamsii</name>
    <dbReference type="NCBI Taxonomy" id="398673"/>
    <lineage>
        <taxon>Eukaryota</taxon>
        <taxon>Fungi</taxon>
        <taxon>Dikarya</taxon>
        <taxon>Ascomycota</taxon>
        <taxon>Pezizomycotina</taxon>
        <taxon>Sordariomycetes</taxon>
        <taxon>Hypocreomycetidae</taxon>
        <taxon>Hypocreales</taxon>
        <taxon>Hypocreaceae</taxon>
        <taxon>Trichoderma</taxon>
    </lineage>
</organism>
<dbReference type="GeneID" id="29983295"/>